<dbReference type="Pfam" id="PF06912">
    <property type="entry name" value="DUF1275"/>
    <property type="match status" value="1"/>
</dbReference>
<feature type="transmembrane region" description="Helical" evidence="1">
    <location>
        <begin position="93"/>
        <end position="111"/>
    </location>
</feature>
<name>B7VQR6_VIBA3</name>
<keyword evidence="1" id="KW-1133">Transmembrane helix</keyword>
<organism evidence="2 3">
    <name type="scientific">Vibrio atlanticus (strain LGP32)</name>
    <name type="common">Vibrio splendidus (strain Mel32)</name>
    <dbReference type="NCBI Taxonomy" id="575788"/>
    <lineage>
        <taxon>Bacteria</taxon>
        <taxon>Pseudomonadati</taxon>
        <taxon>Pseudomonadota</taxon>
        <taxon>Gammaproteobacteria</taxon>
        <taxon>Vibrionales</taxon>
        <taxon>Vibrionaceae</taxon>
        <taxon>Vibrio</taxon>
    </lineage>
</organism>
<feature type="transmembrane region" description="Helical" evidence="1">
    <location>
        <begin position="138"/>
        <end position="160"/>
    </location>
</feature>
<evidence type="ECO:0000256" key="1">
    <source>
        <dbReference type="SAM" id="Phobius"/>
    </source>
</evidence>
<feature type="transmembrane region" description="Helical" evidence="1">
    <location>
        <begin position="197"/>
        <end position="217"/>
    </location>
</feature>
<evidence type="ECO:0000313" key="3">
    <source>
        <dbReference type="Proteomes" id="UP000009100"/>
    </source>
</evidence>
<dbReference type="STRING" id="575788.VS_II0298"/>
<dbReference type="HOGENOM" id="CLU_073333_1_1_6"/>
<dbReference type="Proteomes" id="UP000009100">
    <property type="component" value="Chromosome 2"/>
</dbReference>
<feature type="transmembrane region" description="Helical" evidence="1">
    <location>
        <begin position="61"/>
        <end position="81"/>
    </location>
</feature>
<feature type="transmembrane region" description="Helical" evidence="1">
    <location>
        <begin position="172"/>
        <end position="191"/>
    </location>
</feature>
<evidence type="ECO:0000313" key="2">
    <source>
        <dbReference type="EMBL" id="CAV25702.1"/>
    </source>
</evidence>
<dbReference type="InterPro" id="IPR010699">
    <property type="entry name" value="DUF1275"/>
</dbReference>
<dbReference type="PANTHER" id="PTHR37314">
    <property type="entry name" value="SLR0142 PROTEIN"/>
    <property type="match status" value="1"/>
</dbReference>
<proteinExistence type="predicted"/>
<dbReference type="AlphaFoldDB" id="B7VQR6"/>
<accession>B7VQR6</accession>
<sequence>MNHMISKLPRWVEYGALLLAGLAGSVNAIGLLGFQHQAISHISGTMSLLGSSLLTPTSTSMHLLLIITSFMLGAAFSGFFIENQALKLGRRYGVALCIEGGLLFLALWALLQGYTSGQYFASAACGLQNAMITTYSGAIIRTTHMSGIITDLGIMIGARLKGMPFDRRKAKLLMFIVVGFLFGGLSGACLFQRFEILALAFPASFAFIIAFSYWLYLTYRTEASVNL</sequence>
<keyword evidence="1" id="KW-0472">Membrane</keyword>
<keyword evidence="1 2" id="KW-0812">Transmembrane</keyword>
<dbReference type="PANTHER" id="PTHR37314:SF4">
    <property type="entry name" value="UPF0700 TRANSMEMBRANE PROTEIN YOAK"/>
    <property type="match status" value="1"/>
</dbReference>
<dbReference type="KEGG" id="vsp:VS_II0298"/>
<protein>
    <submittedName>
        <fullName evidence="2">Transmembrane protein</fullName>
    </submittedName>
</protein>
<reference evidence="2 3" key="1">
    <citation type="submission" date="2009-02" db="EMBL/GenBank/DDBJ databases">
        <title>Vibrio splendidus str. LGP32 complete genome.</title>
        <authorList>
            <person name="Mazel D."/>
            <person name="Le Roux F."/>
        </authorList>
    </citation>
    <scope>NUCLEOTIDE SEQUENCE [LARGE SCALE GENOMIC DNA]</scope>
    <source>
        <strain evidence="2 3">LGP32</strain>
    </source>
</reference>
<gene>
    <name evidence="2" type="ordered locus">VS_II0298</name>
</gene>
<dbReference type="EMBL" id="FM954973">
    <property type="protein sequence ID" value="CAV25702.1"/>
    <property type="molecule type" value="Genomic_DNA"/>
</dbReference>
<dbReference type="eggNOG" id="COG3619">
    <property type="taxonomic scope" value="Bacteria"/>
</dbReference>